<organism evidence="9 10">
    <name type="scientific">Syphacia muris</name>
    <dbReference type="NCBI Taxonomy" id="451379"/>
    <lineage>
        <taxon>Eukaryota</taxon>
        <taxon>Metazoa</taxon>
        <taxon>Ecdysozoa</taxon>
        <taxon>Nematoda</taxon>
        <taxon>Chromadorea</taxon>
        <taxon>Rhabditida</taxon>
        <taxon>Spirurina</taxon>
        <taxon>Oxyuridomorpha</taxon>
        <taxon>Oxyuroidea</taxon>
        <taxon>Oxyuridae</taxon>
        <taxon>Syphacia</taxon>
    </lineage>
</organism>
<evidence type="ECO:0000256" key="5">
    <source>
        <dbReference type="ARBA" id="ARBA00023136"/>
    </source>
</evidence>
<reference evidence="10" key="1">
    <citation type="submission" date="2017-02" db="UniProtKB">
        <authorList>
            <consortium name="WormBaseParasite"/>
        </authorList>
    </citation>
    <scope>IDENTIFICATION</scope>
</reference>
<dbReference type="InterPro" id="IPR001594">
    <property type="entry name" value="Palmitoyltrfase_DHHC"/>
</dbReference>
<protein>
    <recommendedName>
        <fullName evidence="7">Palmitoyltransferase</fullName>
        <ecNumber evidence="7">2.3.1.225</ecNumber>
    </recommendedName>
</protein>
<comment type="domain">
    <text evidence="7">The DHHC domain is required for palmitoyltransferase activity.</text>
</comment>
<feature type="transmembrane region" description="Helical" evidence="7">
    <location>
        <begin position="118"/>
        <end position="138"/>
    </location>
</feature>
<keyword evidence="4 7" id="KW-1133">Transmembrane helix</keyword>
<evidence type="ECO:0000259" key="8">
    <source>
        <dbReference type="Pfam" id="PF01529"/>
    </source>
</evidence>
<dbReference type="WBParaSite" id="SMUV_0000292901-mRNA-1">
    <property type="protein sequence ID" value="SMUV_0000292901-mRNA-1"/>
    <property type="gene ID" value="SMUV_0000292901"/>
</dbReference>
<dbReference type="AlphaFoldDB" id="A0A0N5AF87"/>
<keyword evidence="2 7" id="KW-0808">Transferase</keyword>
<evidence type="ECO:0000256" key="3">
    <source>
        <dbReference type="ARBA" id="ARBA00022692"/>
    </source>
</evidence>
<keyword evidence="5 7" id="KW-0472">Membrane</keyword>
<dbReference type="Proteomes" id="UP000046393">
    <property type="component" value="Unplaced"/>
</dbReference>
<dbReference type="EC" id="2.3.1.225" evidence="7"/>
<evidence type="ECO:0000256" key="1">
    <source>
        <dbReference type="ARBA" id="ARBA00004141"/>
    </source>
</evidence>
<dbReference type="PROSITE" id="PS50216">
    <property type="entry name" value="DHHC"/>
    <property type="match status" value="1"/>
</dbReference>
<comment type="catalytic activity">
    <reaction evidence="7">
        <text>L-cysteinyl-[protein] + hexadecanoyl-CoA = S-hexadecanoyl-L-cysteinyl-[protein] + CoA</text>
        <dbReference type="Rhea" id="RHEA:36683"/>
        <dbReference type="Rhea" id="RHEA-COMP:10131"/>
        <dbReference type="Rhea" id="RHEA-COMP:11032"/>
        <dbReference type="ChEBI" id="CHEBI:29950"/>
        <dbReference type="ChEBI" id="CHEBI:57287"/>
        <dbReference type="ChEBI" id="CHEBI:57379"/>
        <dbReference type="ChEBI" id="CHEBI:74151"/>
        <dbReference type="EC" id="2.3.1.225"/>
    </reaction>
</comment>
<evidence type="ECO:0000256" key="4">
    <source>
        <dbReference type="ARBA" id="ARBA00022989"/>
    </source>
</evidence>
<sequence>MFLCFLVYGLFILIVSTEFLVVLPYEYHAHYSILIPFYILAAFYLIPNVLFHYYKACTVDPGFPEKVFKVNGLPQCYRCNRYKPPRTHHCSICGRCVLHMDHHCVWINQCVGLHNHRYFYQFVTLVWLSMALILFSNYNCFKEHMSYVDKPNDMPFCIETIEFAPWKDWLCLNYGHLTSGVLFFNYCLAILLFFVLGGFTIWLTYVISVGETFIELLGHTNTFPCISRMHSPYDIGFVENWKRFFGITNSRGFFRAVILPSSHHEIFTTYKTQSVEHVL</sequence>
<feature type="domain" description="Palmitoyltransferase DHHC" evidence="8">
    <location>
        <begin position="75"/>
        <end position="216"/>
    </location>
</feature>
<evidence type="ECO:0000313" key="10">
    <source>
        <dbReference type="WBParaSite" id="SMUV_0000292901-mRNA-1"/>
    </source>
</evidence>
<dbReference type="GO" id="GO:0019706">
    <property type="term" value="F:protein-cysteine S-palmitoyltransferase activity"/>
    <property type="evidence" value="ECO:0007669"/>
    <property type="project" value="UniProtKB-EC"/>
</dbReference>
<dbReference type="PANTHER" id="PTHR12246">
    <property type="entry name" value="PALMITOYLTRANSFERASE ZDHHC16"/>
    <property type="match status" value="1"/>
</dbReference>
<dbReference type="GO" id="GO:0016020">
    <property type="term" value="C:membrane"/>
    <property type="evidence" value="ECO:0007669"/>
    <property type="project" value="UniProtKB-SubCell"/>
</dbReference>
<accession>A0A0N5AF87</accession>
<feature type="transmembrane region" description="Helical" evidence="7">
    <location>
        <begin position="183"/>
        <end position="207"/>
    </location>
</feature>
<evidence type="ECO:0000256" key="6">
    <source>
        <dbReference type="ARBA" id="ARBA00023315"/>
    </source>
</evidence>
<comment type="subcellular location">
    <subcellularLocation>
        <location evidence="1">Membrane</location>
        <topology evidence="1">Multi-pass membrane protein</topology>
    </subcellularLocation>
</comment>
<evidence type="ECO:0000313" key="9">
    <source>
        <dbReference type="Proteomes" id="UP000046393"/>
    </source>
</evidence>
<comment type="similarity">
    <text evidence="7">Belongs to the DHHC palmitoyltransferase family.</text>
</comment>
<evidence type="ECO:0000256" key="7">
    <source>
        <dbReference type="RuleBase" id="RU079119"/>
    </source>
</evidence>
<keyword evidence="6 7" id="KW-0012">Acyltransferase</keyword>
<proteinExistence type="inferred from homology"/>
<evidence type="ECO:0000256" key="2">
    <source>
        <dbReference type="ARBA" id="ARBA00022679"/>
    </source>
</evidence>
<keyword evidence="9" id="KW-1185">Reference proteome</keyword>
<keyword evidence="3 7" id="KW-0812">Transmembrane</keyword>
<dbReference type="Pfam" id="PF01529">
    <property type="entry name" value="DHHC"/>
    <property type="match status" value="1"/>
</dbReference>
<feature type="transmembrane region" description="Helical" evidence="7">
    <location>
        <begin position="27"/>
        <end position="46"/>
    </location>
</feature>
<dbReference type="InterPro" id="IPR039859">
    <property type="entry name" value="PFA4/ZDH16/20/ERF2-like"/>
</dbReference>
<name>A0A0N5AF87_9BILA</name>